<dbReference type="FunFam" id="3.40.50.300:FF:000150">
    <property type="entry name" value="Chromosomal replication initiator protein DnaA"/>
    <property type="match status" value="1"/>
</dbReference>
<dbReference type="Pfam" id="PF00308">
    <property type="entry name" value="Bac_DnaA"/>
    <property type="match status" value="1"/>
</dbReference>
<dbReference type="SUPFAM" id="SSF48295">
    <property type="entry name" value="TrpR-like"/>
    <property type="match status" value="1"/>
</dbReference>
<evidence type="ECO:0000256" key="12">
    <source>
        <dbReference type="SAM" id="MobiDB-lite"/>
    </source>
</evidence>
<evidence type="ECO:0000256" key="7">
    <source>
        <dbReference type="ARBA" id="ARBA00023125"/>
    </source>
</evidence>
<keyword evidence="2 8" id="KW-0963">Cytoplasm</keyword>
<feature type="binding site" evidence="8">
    <location>
        <position position="284"/>
    </location>
    <ligand>
        <name>ATP</name>
        <dbReference type="ChEBI" id="CHEBI:30616"/>
    </ligand>
</feature>
<dbReference type="InterPro" id="IPR038454">
    <property type="entry name" value="DnaA_N_sf"/>
</dbReference>
<evidence type="ECO:0000256" key="2">
    <source>
        <dbReference type="ARBA" id="ARBA00022490"/>
    </source>
</evidence>
<feature type="region of interest" description="Disordered" evidence="12">
    <location>
        <begin position="106"/>
        <end position="159"/>
    </location>
</feature>
<feature type="compositionally biased region" description="Polar residues" evidence="12">
    <location>
        <begin position="145"/>
        <end position="159"/>
    </location>
</feature>
<comment type="function">
    <text evidence="8 10">Plays an essential role in the initiation and regulation of chromosomal replication. ATP-DnaA binds to the origin of replication (oriC) to initiate formation of the DNA replication initiation complex once per cell cycle. Binds the DnaA box (a 9 base pair repeat at the origin) and separates the double-stranded (ds)DNA. Forms a right-handed helical filament on oriC DNA; dsDNA binds to the exterior of the filament while single-stranded (ss)DNA is stabiized in the filament's interior. The ATP-DnaA-oriC complex binds and stabilizes one strand of the AT-rich DNA unwinding element (DUE), permitting loading of DNA polymerase. After initiation quickly degrades to an ADP-DnaA complex that is not apt for DNA replication. Binds acidic phospholipids.</text>
</comment>
<protein>
    <recommendedName>
        <fullName evidence="8 9">Chromosomal replication initiator protein DnaA</fullName>
    </recommendedName>
</protein>
<keyword evidence="16" id="KW-1185">Reference proteome</keyword>
<dbReference type="Gene3D" id="1.10.1750.10">
    <property type="match status" value="1"/>
</dbReference>
<feature type="compositionally biased region" description="Basic and acidic residues" evidence="12">
    <location>
        <begin position="108"/>
        <end position="124"/>
    </location>
</feature>
<dbReference type="PANTHER" id="PTHR30050:SF2">
    <property type="entry name" value="CHROMOSOMAL REPLICATION INITIATOR PROTEIN DNAA"/>
    <property type="match status" value="1"/>
</dbReference>
<evidence type="ECO:0000313" key="15">
    <source>
        <dbReference type="EMBL" id="TCP57441.1"/>
    </source>
</evidence>
<dbReference type="GO" id="GO:0005524">
    <property type="term" value="F:ATP binding"/>
    <property type="evidence" value="ECO:0007669"/>
    <property type="project" value="UniProtKB-UniRule"/>
</dbReference>
<feature type="domain" description="AAA+ ATPase" evidence="13">
    <location>
        <begin position="269"/>
        <end position="397"/>
    </location>
</feature>
<dbReference type="InterPro" id="IPR013159">
    <property type="entry name" value="DnaA_C"/>
</dbReference>
<dbReference type="AlphaFoldDB" id="A0A4R2RCI4"/>
<dbReference type="FunFam" id="1.10.8.60:FF:000003">
    <property type="entry name" value="Chromosomal replication initiator protein DnaA"/>
    <property type="match status" value="1"/>
</dbReference>
<gene>
    <name evidence="8" type="primary">dnaA</name>
    <name evidence="15" type="ORF">EV191_1011396</name>
</gene>
<proteinExistence type="inferred from homology"/>
<dbReference type="GO" id="GO:0003688">
    <property type="term" value="F:DNA replication origin binding"/>
    <property type="evidence" value="ECO:0007669"/>
    <property type="project" value="UniProtKB-UniRule"/>
</dbReference>
<feature type="region of interest" description="Domain IV, binds dsDNA" evidence="8">
    <location>
        <begin position="453"/>
        <end position="579"/>
    </location>
</feature>
<evidence type="ECO:0000256" key="10">
    <source>
        <dbReference type="RuleBase" id="RU000577"/>
    </source>
</evidence>
<feature type="domain" description="Chromosomal replication initiator DnaA C-terminal" evidence="14">
    <location>
        <begin position="481"/>
        <end position="550"/>
    </location>
</feature>
<dbReference type="InterPro" id="IPR013317">
    <property type="entry name" value="DnaA_dom"/>
</dbReference>
<dbReference type="InterPro" id="IPR018312">
    <property type="entry name" value="Chromosome_initiator_DnaA_CS"/>
</dbReference>
<feature type="binding site" evidence="8">
    <location>
        <position position="283"/>
    </location>
    <ligand>
        <name>ATP</name>
        <dbReference type="ChEBI" id="CHEBI:30616"/>
    </ligand>
</feature>
<dbReference type="InterPro" id="IPR010921">
    <property type="entry name" value="Trp_repressor/repl_initiator"/>
</dbReference>
<dbReference type="CDD" id="cd00009">
    <property type="entry name" value="AAA"/>
    <property type="match status" value="1"/>
</dbReference>
<comment type="subcellular location">
    <subcellularLocation>
        <location evidence="8">Cytoplasm</location>
    </subcellularLocation>
</comment>
<dbReference type="PRINTS" id="PR00051">
    <property type="entry name" value="DNAA"/>
</dbReference>
<dbReference type="InterPro" id="IPR003593">
    <property type="entry name" value="AAA+_ATPase"/>
</dbReference>
<comment type="similarity">
    <text evidence="1 8 11">Belongs to the DnaA family.</text>
</comment>
<feature type="binding site" evidence="8">
    <location>
        <position position="280"/>
    </location>
    <ligand>
        <name>ATP</name>
        <dbReference type="ChEBI" id="CHEBI:30616"/>
    </ligand>
</feature>
<dbReference type="EMBL" id="SLXQ01000001">
    <property type="protein sequence ID" value="TCP57441.1"/>
    <property type="molecule type" value="Genomic_DNA"/>
</dbReference>
<sequence>MSDQVNLGLVWEQVIRELSAETLSPQQRAWMRVTRPIGLLDGTALLAAPSEFAKEAIERVLSEPITEALSRRLGREVSLAVKVDPGADLASTPALFVPESKAVVGESGHTDIDHHGFPVERAEPRWPTIDEYPAGDPDIEPPAQYSPTDTSPVANSPQQTELLLGRPTREVDDLVDTAQMAPVDLSAEGDNEEIDEEGEALAAAAEIWPTFNGTRPEPAGQPYTAPKHGPPSSQTRLNAKYTFDTFVIGASNRFAHAAAVAVAEAPARAYNPLFIWGESGLGKTHLLHAVGHYAQRLFPGMRVRYVSTEEFTNDFINSLRDDRQVAFQRRYRDVDVLLVDDIQFLEGKEGTQEEFFHTFNTLHNSNKQIVISSDRPPKGLATLEDRLRTRFEWGLITDIQPPELETRIAILRKKAAQDRLNAPAEVLEFIAARIEANIRELEGALIRVTAFASLNQQPVDVGLAEIVLRDLIPDSQMPEIDASTIMSATADFFGVSLDDLCGPGKTKAIAQARQIAMYLCRELTDQSLPKIGQTFGGRDHTTVMHADKKIRKEMAERRRIYDQVQELTTRIKQRARSAG</sequence>
<feature type="region of interest" description="Disordered" evidence="12">
    <location>
        <begin position="213"/>
        <end position="233"/>
    </location>
</feature>
<feature type="region of interest" description="Domain III, AAA+ region" evidence="8">
    <location>
        <begin position="236"/>
        <end position="452"/>
    </location>
</feature>
<keyword evidence="5 8" id="KW-0067">ATP-binding</keyword>
<dbReference type="GO" id="GO:0005737">
    <property type="term" value="C:cytoplasm"/>
    <property type="evidence" value="ECO:0007669"/>
    <property type="project" value="UniProtKB-SubCell"/>
</dbReference>
<evidence type="ECO:0000256" key="4">
    <source>
        <dbReference type="ARBA" id="ARBA00022741"/>
    </source>
</evidence>
<dbReference type="NCBIfam" id="NF010686">
    <property type="entry name" value="PRK14086.1"/>
    <property type="match status" value="1"/>
</dbReference>
<dbReference type="InterPro" id="IPR020591">
    <property type="entry name" value="Chromosome_initiator_DnaA-like"/>
</dbReference>
<dbReference type="Proteomes" id="UP000294911">
    <property type="component" value="Unassembled WGS sequence"/>
</dbReference>
<dbReference type="Pfam" id="PF08299">
    <property type="entry name" value="Bac_DnaA_C"/>
    <property type="match status" value="1"/>
</dbReference>
<dbReference type="Gene3D" id="1.10.8.60">
    <property type="match status" value="1"/>
</dbReference>
<name>A0A4R2RCI4_9PSEU</name>
<evidence type="ECO:0000256" key="8">
    <source>
        <dbReference type="HAMAP-Rule" id="MF_00377"/>
    </source>
</evidence>
<comment type="caution">
    <text evidence="15">The sequence shown here is derived from an EMBL/GenBank/DDBJ whole genome shotgun (WGS) entry which is preliminary data.</text>
</comment>
<comment type="subunit">
    <text evidence="8">Oligomerizes as a right-handed, spiral filament on DNA at oriC.</text>
</comment>
<evidence type="ECO:0000259" key="14">
    <source>
        <dbReference type="SMART" id="SM00760"/>
    </source>
</evidence>
<dbReference type="GO" id="GO:0005886">
    <property type="term" value="C:plasma membrane"/>
    <property type="evidence" value="ECO:0007669"/>
    <property type="project" value="TreeGrafter"/>
</dbReference>
<evidence type="ECO:0000256" key="6">
    <source>
        <dbReference type="ARBA" id="ARBA00023121"/>
    </source>
</evidence>
<feature type="region of interest" description="Domain I, interacts with DnaA modulators" evidence="8">
    <location>
        <begin position="1"/>
        <end position="149"/>
    </location>
</feature>
<evidence type="ECO:0000256" key="9">
    <source>
        <dbReference type="NCBIfam" id="TIGR00362"/>
    </source>
</evidence>
<dbReference type="GO" id="GO:0006270">
    <property type="term" value="P:DNA replication initiation"/>
    <property type="evidence" value="ECO:0007669"/>
    <property type="project" value="UniProtKB-UniRule"/>
</dbReference>
<comment type="caution">
    <text evidence="8">Lacks conserved residue(s) required for the propagation of feature annotation.</text>
</comment>
<comment type="domain">
    <text evidence="8">Domain I is involved in oligomerization and binding regulators, domain II is flexibile and of varying length in different bacteria, domain III forms the AAA+ region, while domain IV binds dsDNA.</text>
</comment>
<dbReference type="InterPro" id="IPR001957">
    <property type="entry name" value="Chromosome_initiator_DnaA"/>
</dbReference>
<keyword evidence="6 8" id="KW-0446">Lipid-binding</keyword>
<dbReference type="OrthoDB" id="9807019at2"/>
<dbReference type="Gene3D" id="3.40.50.300">
    <property type="entry name" value="P-loop containing nucleotide triphosphate hydrolases"/>
    <property type="match status" value="1"/>
</dbReference>
<dbReference type="GO" id="GO:0008289">
    <property type="term" value="F:lipid binding"/>
    <property type="evidence" value="ECO:0007669"/>
    <property type="project" value="UniProtKB-KW"/>
</dbReference>
<dbReference type="PROSITE" id="PS01008">
    <property type="entry name" value="DNAA"/>
    <property type="match status" value="1"/>
</dbReference>
<keyword evidence="3 8" id="KW-0235">DNA replication</keyword>
<evidence type="ECO:0000259" key="13">
    <source>
        <dbReference type="SMART" id="SM00382"/>
    </source>
</evidence>
<dbReference type="SUPFAM" id="SSF52540">
    <property type="entry name" value="P-loop containing nucleoside triphosphate hydrolases"/>
    <property type="match status" value="1"/>
</dbReference>
<dbReference type="InterPro" id="IPR027417">
    <property type="entry name" value="P-loop_NTPase"/>
</dbReference>
<keyword evidence="7 8" id="KW-0238">DNA-binding</keyword>
<dbReference type="FunFam" id="1.10.1750.10:FF:000002">
    <property type="entry name" value="Chromosomal replication initiator protein DnaA"/>
    <property type="match status" value="1"/>
</dbReference>
<reference evidence="15 16" key="1">
    <citation type="submission" date="2019-03" db="EMBL/GenBank/DDBJ databases">
        <title>Genomic Encyclopedia of Type Strains, Phase IV (KMG-IV): sequencing the most valuable type-strain genomes for metagenomic binning, comparative biology and taxonomic classification.</title>
        <authorList>
            <person name="Goeker M."/>
        </authorList>
    </citation>
    <scope>NUCLEOTIDE SEQUENCE [LARGE SCALE GENOMIC DNA]</scope>
    <source>
        <strain evidence="15 16">DSM 45765</strain>
    </source>
</reference>
<evidence type="ECO:0000313" key="16">
    <source>
        <dbReference type="Proteomes" id="UP000294911"/>
    </source>
</evidence>
<dbReference type="CDD" id="cd06571">
    <property type="entry name" value="Bac_DnaA_C"/>
    <property type="match status" value="1"/>
</dbReference>
<dbReference type="GO" id="GO:0006275">
    <property type="term" value="P:regulation of DNA replication"/>
    <property type="evidence" value="ECO:0007669"/>
    <property type="project" value="UniProtKB-UniRule"/>
</dbReference>
<dbReference type="NCBIfam" id="TIGR00362">
    <property type="entry name" value="DnaA"/>
    <property type="match status" value="1"/>
</dbReference>
<organism evidence="15 16">
    <name type="scientific">Tamaricihabitans halophyticus</name>
    <dbReference type="NCBI Taxonomy" id="1262583"/>
    <lineage>
        <taxon>Bacteria</taxon>
        <taxon>Bacillati</taxon>
        <taxon>Actinomycetota</taxon>
        <taxon>Actinomycetes</taxon>
        <taxon>Pseudonocardiales</taxon>
        <taxon>Pseudonocardiaceae</taxon>
        <taxon>Tamaricihabitans</taxon>
    </lineage>
</organism>
<evidence type="ECO:0000256" key="1">
    <source>
        <dbReference type="ARBA" id="ARBA00006583"/>
    </source>
</evidence>
<dbReference type="HAMAP" id="MF_00377">
    <property type="entry name" value="DnaA_bact"/>
    <property type="match status" value="1"/>
</dbReference>
<evidence type="ECO:0000256" key="11">
    <source>
        <dbReference type="RuleBase" id="RU004227"/>
    </source>
</evidence>
<keyword evidence="4 8" id="KW-0547">Nucleotide-binding</keyword>
<dbReference type="PANTHER" id="PTHR30050">
    <property type="entry name" value="CHROMOSOMAL REPLICATION INITIATOR PROTEIN DNAA"/>
    <property type="match status" value="1"/>
</dbReference>
<dbReference type="SMART" id="SM00382">
    <property type="entry name" value="AAA"/>
    <property type="match status" value="1"/>
</dbReference>
<feature type="binding site" evidence="8">
    <location>
        <position position="282"/>
    </location>
    <ligand>
        <name>ATP</name>
        <dbReference type="ChEBI" id="CHEBI:30616"/>
    </ligand>
</feature>
<dbReference type="SMART" id="SM00760">
    <property type="entry name" value="Bac_DnaA_C"/>
    <property type="match status" value="1"/>
</dbReference>
<dbReference type="Gene3D" id="3.30.300.180">
    <property type="match status" value="1"/>
</dbReference>
<accession>A0A4R2RCI4</accession>
<evidence type="ECO:0000256" key="3">
    <source>
        <dbReference type="ARBA" id="ARBA00022705"/>
    </source>
</evidence>
<evidence type="ECO:0000256" key="5">
    <source>
        <dbReference type="ARBA" id="ARBA00022840"/>
    </source>
</evidence>
<dbReference type="RefSeq" id="WP_132875918.1">
    <property type="nucleotide sequence ID" value="NZ_SLXQ01000001.1"/>
</dbReference>